<evidence type="ECO:0000259" key="8">
    <source>
        <dbReference type="Pfam" id="PF01416"/>
    </source>
</evidence>
<comment type="function">
    <text evidence="4">Formation of pseudouridine at positions 38, 39 and 40 in the anticodon stem and loop of transfer RNAs.</text>
</comment>
<dbReference type="SUPFAM" id="SSF55120">
    <property type="entry name" value="Pseudouridine synthase"/>
    <property type="match status" value="1"/>
</dbReference>
<dbReference type="NCBIfam" id="TIGR00071">
    <property type="entry name" value="hisT_truA"/>
    <property type="match status" value="1"/>
</dbReference>
<gene>
    <name evidence="4" type="primary">truA</name>
    <name evidence="9" type="ORF">A9Q84_01920</name>
</gene>
<dbReference type="InterPro" id="IPR020094">
    <property type="entry name" value="TruA/RsuA/RluB/E/F_N"/>
</dbReference>
<dbReference type="InterPro" id="IPR020103">
    <property type="entry name" value="PsdUridine_synth_cat_dom_sf"/>
</dbReference>
<comment type="caution">
    <text evidence="4">Lacks conserved residue(s) required for the propagation of feature annotation.</text>
</comment>
<evidence type="ECO:0000256" key="4">
    <source>
        <dbReference type="HAMAP-Rule" id="MF_00171"/>
    </source>
</evidence>
<accession>A0A1Y5FCJ7</accession>
<comment type="similarity">
    <text evidence="1 4 7">Belongs to the tRNA pseudouridine synthase TruA family.</text>
</comment>
<comment type="subunit">
    <text evidence="4">Homodimer.</text>
</comment>
<dbReference type="HAMAP" id="MF_00171">
    <property type="entry name" value="TruA"/>
    <property type="match status" value="1"/>
</dbReference>
<dbReference type="Pfam" id="PF01416">
    <property type="entry name" value="PseudoU_synth_1"/>
    <property type="match status" value="2"/>
</dbReference>
<dbReference type="PIRSF" id="PIRSF001430">
    <property type="entry name" value="tRNA_psdUrid_synth"/>
    <property type="match status" value="1"/>
</dbReference>
<comment type="caution">
    <text evidence="9">The sequence shown here is derived from an EMBL/GenBank/DDBJ whole genome shotgun (WGS) entry which is preliminary data.</text>
</comment>
<comment type="catalytic activity">
    <reaction evidence="4 7">
        <text>uridine(38/39/40) in tRNA = pseudouridine(38/39/40) in tRNA</text>
        <dbReference type="Rhea" id="RHEA:22376"/>
        <dbReference type="Rhea" id="RHEA-COMP:10085"/>
        <dbReference type="Rhea" id="RHEA-COMP:10087"/>
        <dbReference type="ChEBI" id="CHEBI:65314"/>
        <dbReference type="ChEBI" id="CHEBI:65315"/>
        <dbReference type="EC" id="5.4.99.12"/>
    </reaction>
</comment>
<evidence type="ECO:0000256" key="6">
    <source>
        <dbReference type="PIRSR" id="PIRSR001430-2"/>
    </source>
</evidence>
<evidence type="ECO:0000313" key="10">
    <source>
        <dbReference type="Proteomes" id="UP000196531"/>
    </source>
</evidence>
<keyword evidence="2 4" id="KW-0819">tRNA processing</keyword>
<dbReference type="Proteomes" id="UP000196531">
    <property type="component" value="Unassembled WGS sequence"/>
</dbReference>
<dbReference type="CDD" id="cd02570">
    <property type="entry name" value="PseudoU_synth_EcTruA"/>
    <property type="match status" value="1"/>
</dbReference>
<feature type="active site" description="Nucleophile" evidence="4 5">
    <location>
        <position position="54"/>
    </location>
</feature>
<dbReference type="GO" id="GO:0031119">
    <property type="term" value="P:tRNA pseudouridine synthesis"/>
    <property type="evidence" value="ECO:0007669"/>
    <property type="project" value="UniProtKB-UniRule"/>
</dbReference>
<evidence type="ECO:0000256" key="2">
    <source>
        <dbReference type="ARBA" id="ARBA00022694"/>
    </source>
</evidence>
<dbReference type="InterPro" id="IPR001406">
    <property type="entry name" value="PsdUridine_synth_TruA"/>
</dbReference>
<sequence>MKRFYNLEVHYKGQNYFGWQKQKDFKTIQGTLETTLKDLVGSDSIRTMGSSRTDTGVHSLANVCFVQIPCEFTPQQLKEKLNQLLPDEIHIERCERTYSHFKVIYFAKSKQYIYLFKNLPEDIESNYFTNIPEKLNIEKMKEATKSFIGVHDFTNFSYKPSKNAEKVREIFKCEIVESQDYIKGEDREDCYALVIEGSGFLKQMVRIIMGTLFNIGHGKVEIEDIEVSYDSSVFHKTGFITPGAGLYLNHIDFIRDPFKGHKVQE</sequence>
<dbReference type="AlphaFoldDB" id="A0A1Y5FCJ7"/>
<dbReference type="InterPro" id="IPR020097">
    <property type="entry name" value="PsdUridine_synth_TruA_a/b_dom"/>
</dbReference>
<feature type="binding site" evidence="4 6">
    <location>
        <position position="112"/>
    </location>
    <ligand>
        <name>substrate</name>
    </ligand>
</feature>
<dbReference type="Gene3D" id="3.30.70.580">
    <property type="entry name" value="Pseudouridine synthase I, catalytic domain, N-terminal subdomain"/>
    <property type="match status" value="1"/>
</dbReference>
<dbReference type="EC" id="5.4.99.12" evidence="4"/>
<dbReference type="InterPro" id="IPR020095">
    <property type="entry name" value="PsdUridine_synth_TruA_C"/>
</dbReference>
<feature type="domain" description="Pseudouridine synthase I TruA alpha/beta" evidence="8">
    <location>
        <begin position="143"/>
        <end position="253"/>
    </location>
</feature>
<dbReference type="Gene3D" id="3.30.70.660">
    <property type="entry name" value="Pseudouridine synthase I, catalytic domain, C-terminal subdomain"/>
    <property type="match status" value="1"/>
</dbReference>
<evidence type="ECO:0000256" key="1">
    <source>
        <dbReference type="ARBA" id="ARBA00009375"/>
    </source>
</evidence>
<dbReference type="PANTHER" id="PTHR11142:SF0">
    <property type="entry name" value="TRNA PSEUDOURIDINE SYNTHASE-LIKE 1"/>
    <property type="match status" value="1"/>
</dbReference>
<reference evidence="10" key="1">
    <citation type="journal article" date="2017" name="Proc. Natl. Acad. Sci. U.S.A.">
        <title>Simulation of Deepwater Horizon oil plume reveals substrate specialization within a complex community of hydrocarbon-degraders.</title>
        <authorList>
            <person name="Hu P."/>
            <person name="Dubinsky E.A."/>
            <person name="Probst A.J."/>
            <person name="Wang J."/>
            <person name="Sieber C.M.K."/>
            <person name="Tom L.M."/>
            <person name="Gardinali P."/>
            <person name="Banfield J.F."/>
            <person name="Atlas R.M."/>
            <person name="Andersen G.L."/>
        </authorList>
    </citation>
    <scope>NUCLEOTIDE SEQUENCE [LARGE SCALE GENOMIC DNA]</scope>
</reference>
<name>A0A1Y5FCJ7_9BACT</name>
<dbReference type="GO" id="GO:0160147">
    <property type="term" value="F:tRNA pseudouridine(38-40) synthase activity"/>
    <property type="evidence" value="ECO:0007669"/>
    <property type="project" value="UniProtKB-EC"/>
</dbReference>
<organism evidence="9 10">
    <name type="scientific">Halobacteriovorax marinus</name>
    <dbReference type="NCBI Taxonomy" id="97084"/>
    <lineage>
        <taxon>Bacteria</taxon>
        <taxon>Pseudomonadati</taxon>
        <taxon>Bdellovibrionota</taxon>
        <taxon>Bacteriovoracia</taxon>
        <taxon>Bacteriovoracales</taxon>
        <taxon>Halobacteriovoraceae</taxon>
        <taxon>Halobacteriovorax</taxon>
    </lineage>
</organism>
<feature type="domain" description="Pseudouridine synthase I TruA alpha/beta" evidence="8">
    <location>
        <begin position="9"/>
        <end position="103"/>
    </location>
</feature>
<evidence type="ECO:0000313" key="9">
    <source>
        <dbReference type="EMBL" id="OUR99809.1"/>
    </source>
</evidence>
<dbReference type="EMBL" id="MAAO01000002">
    <property type="protein sequence ID" value="OUR99809.1"/>
    <property type="molecule type" value="Genomic_DNA"/>
</dbReference>
<keyword evidence="3 4" id="KW-0413">Isomerase</keyword>
<dbReference type="PANTHER" id="PTHR11142">
    <property type="entry name" value="PSEUDOURIDYLATE SYNTHASE"/>
    <property type="match status" value="1"/>
</dbReference>
<proteinExistence type="inferred from homology"/>
<evidence type="ECO:0000256" key="5">
    <source>
        <dbReference type="PIRSR" id="PIRSR001430-1"/>
    </source>
</evidence>
<evidence type="ECO:0000256" key="7">
    <source>
        <dbReference type="RuleBase" id="RU003792"/>
    </source>
</evidence>
<evidence type="ECO:0000256" key="3">
    <source>
        <dbReference type="ARBA" id="ARBA00023235"/>
    </source>
</evidence>
<dbReference type="GO" id="GO:0003723">
    <property type="term" value="F:RNA binding"/>
    <property type="evidence" value="ECO:0007669"/>
    <property type="project" value="InterPro"/>
</dbReference>
<protein>
    <recommendedName>
        <fullName evidence="4">tRNA pseudouridine synthase A</fullName>
        <ecNumber evidence="4">5.4.99.12</ecNumber>
    </recommendedName>
    <alternativeName>
        <fullName evidence="4">tRNA pseudouridine(38-40) synthase</fullName>
    </alternativeName>
    <alternativeName>
        <fullName evidence="4">tRNA pseudouridylate synthase I</fullName>
    </alternativeName>
    <alternativeName>
        <fullName evidence="4">tRNA-uridine isomerase I</fullName>
    </alternativeName>
</protein>